<evidence type="ECO:0000313" key="4">
    <source>
        <dbReference type="Proteomes" id="UP000547976"/>
    </source>
</evidence>
<sequence length="327" mass="34982">MPDFRPLFFIAKVLTCCCCCSRRKPENARGSNHPYGAGQDQRTGNSSSENDSDYSEYSVPPAYPGGPLNLIHPDEFEHPELDEVHGRDDFGFDLQKSRSLVPCPPTPRPSSPATSEPATTRPSTAKPDTMRSSTAESTTTKTISDEPVSGPSVIAETTATDSVVTERPLADEPGTPKPVVVGPIAPDALWQASWTWPKAPTFADETARDKSVIAKPEATEIAAKRPATHEPSTTRSVGSGPIADEPPVTKSVVTESEPEARPIEANPAETKTHQPNFVNVELAEAGPLKSDIEASKVIKDGTTEASSDGVGPTENKDEDKDKDKVLE</sequence>
<feature type="compositionally biased region" description="Low complexity" evidence="1">
    <location>
        <begin position="111"/>
        <end position="125"/>
    </location>
</feature>
<feature type="compositionally biased region" description="Basic and acidic residues" evidence="1">
    <location>
        <begin position="290"/>
        <end position="302"/>
    </location>
</feature>
<name>A0A8H5QAL6_GIBSU</name>
<dbReference type="GeneID" id="59315639"/>
<protein>
    <submittedName>
        <fullName evidence="3">Uncharacterized protein</fullName>
    </submittedName>
</protein>
<dbReference type="RefSeq" id="XP_036541327.1">
    <property type="nucleotide sequence ID" value="XM_036680921.1"/>
</dbReference>
<reference evidence="3 4" key="1">
    <citation type="submission" date="2020-05" db="EMBL/GenBank/DDBJ databases">
        <title>Identification and distribution of gene clusters putatively required for synthesis of sphingolipid metabolism inhibitors in phylogenetically diverse species of the filamentous fungus Fusarium.</title>
        <authorList>
            <person name="Kim H.-S."/>
            <person name="Busman M."/>
            <person name="Brown D.W."/>
            <person name="Divon H."/>
            <person name="Uhlig S."/>
            <person name="Proctor R.H."/>
        </authorList>
    </citation>
    <scope>NUCLEOTIDE SEQUENCE [LARGE SCALE GENOMIC DNA]</scope>
    <source>
        <strain evidence="3 4">NRRL 66333</strain>
    </source>
</reference>
<organism evidence="3 4">
    <name type="scientific">Gibberella subglutinans</name>
    <name type="common">Fusarium subglutinans</name>
    <dbReference type="NCBI Taxonomy" id="42677"/>
    <lineage>
        <taxon>Eukaryota</taxon>
        <taxon>Fungi</taxon>
        <taxon>Dikarya</taxon>
        <taxon>Ascomycota</taxon>
        <taxon>Pezizomycotina</taxon>
        <taxon>Sordariomycetes</taxon>
        <taxon>Hypocreomycetidae</taxon>
        <taxon>Hypocreales</taxon>
        <taxon>Nectriaceae</taxon>
        <taxon>Fusarium</taxon>
        <taxon>Fusarium fujikuroi species complex</taxon>
    </lineage>
</organism>
<gene>
    <name evidence="3" type="ORF">FSUBG_3079</name>
</gene>
<keyword evidence="2" id="KW-0732">Signal</keyword>
<dbReference type="EMBL" id="JAAOAV010000027">
    <property type="protein sequence ID" value="KAF5610463.1"/>
    <property type="molecule type" value="Genomic_DNA"/>
</dbReference>
<feature type="region of interest" description="Disordered" evidence="1">
    <location>
        <begin position="215"/>
        <end position="327"/>
    </location>
</feature>
<feature type="region of interest" description="Disordered" evidence="1">
    <location>
        <begin position="25"/>
        <end position="182"/>
    </location>
</feature>
<dbReference type="AlphaFoldDB" id="A0A8H5QAL6"/>
<dbReference type="Proteomes" id="UP000547976">
    <property type="component" value="Unassembled WGS sequence"/>
</dbReference>
<accession>A0A8H5QAL6</accession>
<feature type="compositionally biased region" description="Polar residues" evidence="1">
    <location>
        <begin position="130"/>
        <end position="142"/>
    </location>
</feature>
<feature type="compositionally biased region" description="Basic and acidic residues" evidence="1">
    <location>
        <begin position="314"/>
        <end position="327"/>
    </location>
</feature>
<evidence type="ECO:0000256" key="2">
    <source>
        <dbReference type="SAM" id="SignalP"/>
    </source>
</evidence>
<evidence type="ECO:0000313" key="3">
    <source>
        <dbReference type="EMBL" id="KAF5610463.1"/>
    </source>
</evidence>
<comment type="caution">
    <text evidence="3">The sequence shown here is derived from an EMBL/GenBank/DDBJ whole genome shotgun (WGS) entry which is preliminary data.</text>
</comment>
<proteinExistence type="predicted"/>
<feature type="compositionally biased region" description="Basic and acidic residues" evidence="1">
    <location>
        <begin position="72"/>
        <end position="90"/>
    </location>
</feature>
<keyword evidence="4" id="KW-1185">Reference proteome</keyword>
<evidence type="ECO:0000256" key="1">
    <source>
        <dbReference type="SAM" id="MobiDB-lite"/>
    </source>
</evidence>
<feature type="signal peptide" evidence="2">
    <location>
        <begin position="1"/>
        <end position="15"/>
    </location>
</feature>
<dbReference type="OrthoDB" id="5070447at2759"/>
<feature type="chain" id="PRO_5034134455" evidence="2">
    <location>
        <begin position="16"/>
        <end position="327"/>
    </location>
</feature>